<dbReference type="Proteomes" id="UP001242732">
    <property type="component" value="Chromosome"/>
</dbReference>
<protein>
    <submittedName>
        <fullName evidence="3">Integrating conjugative element protein</fullName>
    </submittedName>
</protein>
<organism evidence="3 4">
    <name type="scientific">Paracidovorax citrulli</name>
    <name type="common">Acidovorax citrulli</name>
    <dbReference type="NCBI Taxonomy" id="80869"/>
    <lineage>
        <taxon>Bacteria</taxon>
        <taxon>Pseudomonadati</taxon>
        <taxon>Pseudomonadota</taxon>
        <taxon>Betaproteobacteria</taxon>
        <taxon>Burkholderiales</taxon>
        <taxon>Comamonadaceae</taxon>
        <taxon>Paracidovorax</taxon>
    </lineage>
</organism>
<feature type="region of interest" description="Disordered" evidence="1">
    <location>
        <begin position="29"/>
        <end position="48"/>
    </location>
</feature>
<keyword evidence="4" id="KW-1185">Reference proteome</keyword>
<name>A0ABY9AWB4_PARCI</name>
<evidence type="ECO:0000256" key="1">
    <source>
        <dbReference type="SAM" id="MobiDB-lite"/>
    </source>
</evidence>
<dbReference type="EMBL" id="CP127363">
    <property type="protein sequence ID" value="WIY51229.1"/>
    <property type="molecule type" value="Genomic_DNA"/>
</dbReference>
<feature type="signal peptide" evidence="2">
    <location>
        <begin position="1"/>
        <end position="23"/>
    </location>
</feature>
<accession>A0ABY9AWB4</accession>
<dbReference type="RefSeq" id="WP_041827467.1">
    <property type="nucleotide sequence ID" value="NZ_CP023687.1"/>
</dbReference>
<gene>
    <name evidence="3" type="ORF">QRO08_11905</name>
</gene>
<keyword evidence="2" id="KW-0732">Signal</keyword>
<evidence type="ECO:0000256" key="2">
    <source>
        <dbReference type="SAM" id="SignalP"/>
    </source>
</evidence>
<proteinExistence type="predicted"/>
<reference evidence="3 4" key="1">
    <citation type="submission" date="2023-06" db="EMBL/GenBank/DDBJ databases">
        <authorList>
            <person name="Ham H."/>
            <person name="Park D.S."/>
        </authorList>
    </citation>
    <scope>NUCLEOTIDE SEQUENCE [LARGE SCALE GENOMIC DNA]</scope>
    <source>
        <strain evidence="3 4">KACC 17005</strain>
    </source>
</reference>
<sequence length="178" mass="19347">MTMRSIAMTIAAATLIGASPALAQVRTGRTAEASSTASTSSTSRTQADSTDLQVQQIWGLTAEEMRRAKVLALGPRGSFSVDKLSPLEILGIHARTDAERRQYAERLARIFHEDVARSIAWEREMAAAMARLYPNEPMVSYEGLPRVQSSVGAADVANVPRSQILEQPSLSPRVPARR</sequence>
<evidence type="ECO:0000313" key="4">
    <source>
        <dbReference type="Proteomes" id="UP001242732"/>
    </source>
</evidence>
<evidence type="ECO:0000313" key="3">
    <source>
        <dbReference type="EMBL" id="WIY51229.1"/>
    </source>
</evidence>
<feature type="chain" id="PRO_5046959572" evidence="2">
    <location>
        <begin position="24"/>
        <end position="178"/>
    </location>
</feature>